<dbReference type="EC" id="2.4.1.-" evidence="11"/>
<evidence type="ECO:0000256" key="8">
    <source>
        <dbReference type="ARBA" id="ARBA00022824"/>
    </source>
</evidence>
<dbReference type="GO" id="GO:0006506">
    <property type="term" value="P:GPI anchor biosynthetic process"/>
    <property type="evidence" value="ECO:0000318"/>
    <property type="project" value="GO_Central"/>
</dbReference>
<dbReference type="GO" id="GO:0000030">
    <property type="term" value="F:mannosyltransferase activity"/>
    <property type="evidence" value="ECO:0000318"/>
    <property type="project" value="GO_Central"/>
</dbReference>
<accession>A0A2K1JY70</accession>
<feature type="transmembrane region" description="Helical" evidence="11">
    <location>
        <begin position="427"/>
        <end position="450"/>
    </location>
</feature>
<dbReference type="GO" id="GO:0031501">
    <property type="term" value="C:mannosyltransferase complex"/>
    <property type="evidence" value="ECO:0000318"/>
    <property type="project" value="GO_Central"/>
</dbReference>
<gene>
    <name evidence="13" type="primary">LOC112288024</name>
    <name evidence="12" type="ORF">PHYPA_013595</name>
</gene>
<evidence type="ECO:0000256" key="6">
    <source>
        <dbReference type="ARBA" id="ARBA00022679"/>
    </source>
</evidence>
<feature type="transmembrane region" description="Helical" evidence="11">
    <location>
        <begin position="248"/>
        <end position="272"/>
    </location>
</feature>
<dbReference type="EnsemblPlants" id="Pp3c10_8190V3.2">
    <property type="protein sequence ID" value="Pp3c10_8190V3.2"/>
    <property type="gene ID" value="Pp3c10_8190"/>
</dbReference>
<comment type="similarity">
    <text evidence="3 11">Belongs to the PIGV family.</text>
</comment>
<dbReference type="OrthoDB" id="10252502at2759"/>
<dbReference type="RefSeq" id="XP_024387543.1">
    <property type="nucleotide sequence ID" value="XM_024531775.2"/>
</dbReference>
<dbReference type="UniPathway" id="UPA00196"/>
<feature type="transmembrane region" description="Helical" evidence="11">
    <location>
        <begin position="158"/>
        <end position="177"/>
    </location>
</feature>
<evidence type="ECO:0000256" key="1">
    <source>
        <dbReference type="ARBA" id="ARBA00004477"/>
    </source>
</evidence>
<dbReference type="GeneID" id="112288024"/>
<dbReference type="PANTHER" id="PTHR12468:SF2">
    <property type="entry name" value="GPI MANNOSYLTRANSFERASE 2"/>
    <property type="match status" value="1"/>
</dbReference>
<evidence type="ECO:0000313" key="12">
    <source>
        <dbReference type="EMBL" id="PNR46476.1"/>
    </source>
</evidence>
<comment type="function">
    <text evidence="11">Mannosyltransferase involved in glycosylphosphatidylinositol-anchor biosynthesis.</text>
</comment>
<dbReference type="KEGG" id="ppp:112288024"/>
<dbReference type="PANTHER" id="PTHR12468">
    <property type="entry name" value="GPI MANNOSYLTRANSFERASE 2"/>
    <property type="match status" value="1"/>
</dbReference>
<organism evidence="12">
    <name type="scientific">Physcomitrium patens</name>
    <name type="common">Spreading-leaved earth moss</name>
    <name type="synonym">Physcomitrella patens</name>
    <dbReference type="NCBI Taxonomy" id="3218"/>
    <lineage>
        <taxon>Eukaryota</taxon>
        <taxon>Viridiplantae</taxon>
        <taxon>Streptophyta</taxon>
        <taxon>Embryophyta</taxon>
        <taxon>Bryophyta</taxon>
        <taxon>Bryophytina</taxon>
        <taxon>Bryopsida</taxon>
        <taxon>Funariidae</taxon>
        <taxon>Funariales</taxon>
        <taxon>Funariaceae</taxon>
        <taxon>Physcomitrium</taxon>
    </lineage>
</organism>
<dbReference type="Gramene" id="Pp3c10_8190V3.1">
    <property type="protein sequence ID" value="Pp3c10_8190V3.1"/>
    <property type="gene ID" value="Pp3c10_8190"/>
</dbReference>
<dbReference type="Gramene" id="Pp3c10_8190V3.2">
    <property type="protein sequence ID" value="Pp3c10_8190V3.2"/>
    <property type="gene ID" value="Pp3c10_8190"/>
</dbReference>
<dbReference type="GO" id="GO:0004376">
    <property type="term" value="F:GPI mannosyltransferase activity"/>
    <property type="evidence" value="ECO:0007669"/>
    <property type="project" value="InterPro"/>
</dbReference>
<evidence type="ECO:0000256" key="5">
    <source>
        <dbReference type="ARBA" id="ARBA00022676"/>
    </source>
</evidence>
<evidence type="ECO:0000256" key="9">
    <source>
        <dbReference type="ARBA" id="ARBA00022989"/>
    </source>
</evidence>
<comment type="caution">
    <text evidence="11">Lacks conserved residue(s) required for the propagation of feature annotation.</text>
</comment>
<evidence type="ECO:0000256" key="11">
    <source>
        <dbReference type="RuleBase" id="RU363112"/>
    </source>
</evidence>
<reference evidence="12 14" key="2">
    <citation type="journal article" date="2018" name="Plant J.">
        <title>The Physcomitrella patens chromosome-scale assembly reveals moss genome structure and evolution.</title>
        <authorList>
            <person name="Lang D."/>
            <person name="Ullrich K.K."/>
            <person name="Murat F."/>
            <person name="Fuchs J."/>
            <person name="Jenkins J."/>
            <person name="Haas F.B."/>
            <person name="Piednoel M."/>
            <person name="Gundlach H."/>
            <person name="Van Bel M."/>
            <person name="Meyberg R."/>
            <person name="Vives C."/>
            <person name="Morata J."/>
            <person name="Symeonidi A."/>
            <person name="Hiss M."/>
            <person name="Muchero W."/>
            <person name="Kamisugi Y."/>
            <person name="Saleh O."/>
            <person name="Blanc G."/>
            <person name="Decker E.L."/>
            <person name="van Gessel N."/>
            <person name="Grimwood J."/>
            <person name="Hayes R.D."/>
            <person name="Graham S.W."/>
            <person name="Gunter L.E."/>
            <person name="McDaniel S.F."/>
            <person name="Hoernstein S.N.W."/>
            <person name="Larsson A."/>
            <person name="Li F.W."/>
            <person name="Perroud P.F."/>
            <person name="Phillips J."/>
            <person name="Ranjan P."/>
            <person name="Rokshar D.S."/>
            <person name="Rothfels C.J."/>
            <person name="Schneider L."/>
            <person name="Shu S."/>
            <person name="Stevenson D.W."/>
            <person name="Thummler F."/>
            <person name="Tillich M."/>
            <person name="Villarreal Aguilar J.C."/>
            <person name="Widiez T."/>
            <person name="Wong G.K."/>
            <person name="Wymore A."/>
            <person name="Zhang Y."/>
            <person name="Zimmer A.D."/>
            <person name="Quatrano R.S."/>
            <person name="Mayer K.F.X."/>
            <person name="Goodstein D."/>
            <person name="Casacuberta J.M."/>
            <person name="Vandepoele K."/>
            <person name="Reski R."/>
            <person name="Cuming A.C."/>
            <person name="Tuskan G.A."/>
            <person name="Maumus F."/>
            <person name="Salse J."/>
            <person name="Schmutz J."/>
            <person name="Rensing S.A."/>
        </authorList>
    </citation>
    <scope>NUCLEOTIDE SEQUENCE [LARGE SCALE GENOMIC DNA]</scope>
    <source>
        <strain evidence="13 14">cv. Gransden 2004</strain>
    </source>
</reference>
<proteinExistence type="inferred from homology"/>
<protein>
    <recommendedName>
        <fullName evidence="11">GPI mannosyltransferase 2</fullName>
        <ecNumber evidence="11">2.4.1.-</ecNumber>
    </recommendedName>
</protein>
<dbReference type="EMBL" id="ABEU02000010">
    <property type="protein sequence ID" value="PNR46476.1"/>
    <property type="molecule type" value="Genomic_DNA"/>
</dbReference>
<feature type="transmembrane region" description="Helical" evidence="11">
    <location>
        <begin position="485"/>
        <end position="505"/>
    </location>
</feature>
<comment type="pathway">
    <text evidence="2 11">Glycolipid biosynthesis; glycosylphosphatidylinositol-anchor biosynthesis.</text>
</comment>
<sequence>MGIKRRGKGVNWGRVLKLAVFSRLLVLSLFVLWRTLASPYDTSAALNPPCLDPNQGNEAPVKWKNLGAAIEELVVWDSVYYVRIAECGYEYEQTHAFFPALPLMIRFVARNIFNRLDLLVGHRATLTVSGYVITNVSFVFAALYLYKLTHYVVEKEDLAWRAVCLFCFNPASVFYSAIYSESLFAFCSFCGLWQFVAGRTWTAALLFGLSSGVRSNGVLHAGFFLFQAMHCAYIAATQQGRCMRAVLAVVKAIFQSLVTVAPLIAFQGYGYLQHCGSSKEGTEEIARPWCNATIPYLYGFVQSHYWDVGFLRYFQVKQIPNFLLASPLLVLAAAALYTYGSFQPRLFFSLGFNIPLSQWRKLALLPENSVVKKQVNKDNLDDSSALPGLSALAPEVVQELRHRRGIKADINVEKSYAEDSVNSFEGFYSPAAVCFLIQMAVMVFVATCIMHVQVATRFLSVCPPIYWYAAHLMKSSVKEISIGRIIWTYYLSFLGLGSLLFINFYPFT</sequence>
<dbReference type="OMA" id="GALFIWC"/>
<dbReference type="EnsemblPlants" id="Pp3c10_8190V3.1">
    <property type="protein sequence ID" value="Pp3c10_8190V3.1"/>
    <property type="gene ID" value="Pp3c10_8190"/>
</dbReference>
<keyword evidence="5 11" id="KW-0328">Glycosyltransferase</keyword>
<name>A0A2K1JY70_PHYPA</name>
<feature type="transmembrane region" description="Helical" evidence="11">
    <location>
        <begin position="322"/>
        <end position="340"/>
    </location>
</feature>
<keyword evidence="8 11" id="KW-0256">Endoplasmic reticulum</keyword>
<dbReference type="FunCoup" id="A0A2K1JY70">
    <property type="interactions" value="3683"/>
</dbReference>
<dbReference type="STRING" id="3218.A0A2K1JY70"/>
<dbReference type="Pfam" id="PF04188">
    <property type="entry name" value="Mannosyl_trans2"/>
    <property type="match status" value="1"/>
</dbReference>
<dbReference type="Proteomes" id="UP000006727">
    <property type="component" value="Chromosome 10"/>
</dbReference>
<evidence type="ECO:0000313" key="14">
    <source>
        <dbReference type="Proteomes" id="UP000006727"/>
    </source>
</evidence>
<dbReference type="GO" id="GO:0000009">
    <property type="term" value="F:alpha-1,6-mannosyltransferase activity"/>
    <property type="evidence" value="ECO:0007669"/>
    <property type="project" value="InterPro"/>
</dbReference>
<dbReference type="PaxDb" id="3218-PP1S58_115V6.1"/>
<feature type="transmembrane region" description="Helical" evidence="11">
    <location>
        <begin position="128"/>
        <end position="146"/>
    </location>
</feature>
<keyword evidence="10 11" id="KW-0472">Membrane</keyword>
<keyword evidence="14" id="KW-1185">Reference proteome</keyword>
<evidence type="ECO:0000313" key="13">
    <source>
        <dbReference type="EnsemblPlants" id="Pp3c10_8190V3.1"/>
    </source>
</evidence>
<evidence type="ECO:0000256" key="4">
    <source>
        <dbReference type="ARBA" id="ARBA00022502"/>
    </source>
</evidence>
<dbReference type="InterPro" id="IPR007315">
    <property type="entry name" value="PIG-V/Gpi18"/>
</dbReference>
<evidence type="ECO:0000256" key="2">
    <source>
        <dbReference type="ARBA" id="ARBA00004687"/>
    </source>
</evidence>
<keyword evidence="4 11" id="KW-0337">GPI-anchor biosynthesis</keyword>
<evidence type="ECO:0000256" key="3">
    <source>
        <dbReference type="ARBA" id="ARBA00008698"/>
    </source>
</evidence>
<keyword evidence="9 11" id="KW-1133">Transmembrane helix</keyword>
<evidence type="ECO:0000256" key="10">
    <source>
        <dbReference type="ARBA" id="ARBA00023136"/>
    </source>
</evidence>
<comment type="subcellular location">
    <subcellularLocation>
        <location evidence="1 11">Endoplasmic reticulum membrane</location>
        <topology evidence="1 11">Multi-pass membrane protein</topology>
    </subcellularLocation>
</comment>
<reference evidence="12 14" key="1">
    <citation type="journal article" date="2008" name="Science">
        <title>The Physcomitrella genome reveals evolutionary insights into the conquest of land by plants.</title>
        <authorList>
            <person name="Rensing S."/>
            <person name="Lang D."/>
            <person name="Zimmer A."/>
            <person name="Terry A."/>
            <person name="Salamov A."/>
            <person name="Shapiro H."/>
            <person name="Nishiyama T."/>
            <person name="Perroud P.-F."/>
            <person name="Lindquist E."/>
            <person name="Kamisugi Y."/>
            <person name="Tanahashi T."/>
            <person name="Sakakibara K."/>
            <person name="Fujita T."/>
            <person name="Oishi K."/>
            <person name="Shin-I T."/>
            <person name="Kuroki Y."/>
            <person name="Toyoda A."/>
            <person name="Suzuki Y."/>
            <person name="Hashimoto A."/>
            <person name="Yamaguchi K."/>
            <person name="Sugano A."/>
            <person name="Kohara Y."/>
            <person name="Fujiyama A."/>
            <person name="Anterola A."/>
            <person name="Aoki S."/>
            <person name="Ashton N."/>
            <person name="Barbazuk W.B."/>
            <person name="Barker E."/>
            <person name="Bennetzen J."/>
            <person name="Bezanilla M."/>
            <person name="Blankenship R."/>
            <person name="Cho S.H."/>
            <person name="Dutcher S."/>
            <person name="Estelle M."/>
            <person name="Fawcett J.A."/>
            <person name="Gundlach H."/>
            <person name="Hanada K."/>
            <person name="Heyl A."/>
            <person name="Hicks K.A."/>
            <person name="Hugh J."/>
            <person name="Lohr M."/>
            <person name="Mayer K."/>
            <person name="Melkozernov A."/>
            <person name="Murata T."/>
            <person name="Nelson D."/>
            <person name="Pils B."/>
            <person name="Prigge M."/>
            <person name="Reiss B."/>
            <person name="Renner T."/>
            <person name="Rombauts S."/>
            <person name="Rushton P."/>
            <person name="Sanderfoot A."/>
            <person name="Schween G."/>
            <person name="Shiu S.-H."/>
            <person name="Stueber K."/>
            <person name="Theodoulou F.L."/>
            <person name="Tu H."/>
            <person name="Van de Peer Y."/>
            <person name="Verrier P.J."/>
            <person name="Waters E."/>
            <person name="Wood A."/>
            <person name="Yang L."/>
            <person name="Cove D."/>
            <person name="Cuming A."/>
            <person name="Hasebe M."/>
            <person name="Lucas S."/>
            <person name="Mishler D.B."/>
            <person name="Reski R."/>
            <person name="Grigoriev I."/>
            <person name="Quatrano R.S."/>
            <person name="Boore J.L."/>
        </authorList>
    </citation>
    <scope>NUCLEOTIDE SEQUENCE [LARGE SCALE GENOMIC DNA]</scope>
    <source>
        <strain evidence="13 14">cv. Gransden 2004</strain>
    </source>
</reference>
<evidence type="ECO:0000256" key="7">
    <source>
        <dbReference type="ARBA" id="ARBA00022692"/>
    </source>
</evidence>
<reference evidence="13" key="3">
    <citation type="submission" date="2020-12" db="UniProtKB">
        <authorList>
            <consortium name="EnsemblPlants"/>
        </authorList>
    </citation>
    <scope>IDENTIFICATION</scope>
</reference>
<keyword evidence="7 11" id="KW-0812">Transmembrane</keyword>
<keyword evidence="6 11" id="KW-0808">Transferase</keyword>
<dbReference type="AlphaFoldDB" id="A0A2K1JY70"/>
<dbReference type="GO" id="GO:0005789">
    <property type="term" value="C:endoplasmic reticulum membrane"/>
    <property type="evidence" value="ECO:0000318"/>
    <property type="project" value="GO_Central"/>
</dbReference>